<feature type="domain" description="PLD phosphodiesterase" evidence="1">
    <location>
        <begin position="1"/>
        <end position="24"/>
    </location>
</feature>
<dbReference type="Proteomes" id="UP001596058">
    <property type="component" value="Unassembled WGS sequence"/>
</dbReference>
<evidence type="ECO:0000259" key="1">
    <source>
        <dbReference type="PROSITE" id="PS50035"/>
    </source>
</evidence>
<comment type="caution">
    <text evidence="2">The sequence shown here is derived from an EMBL/GenBank/DDBJ whole genome shotgun (WGS) entry which is preliminary data.</text>
</comment>
<keyword evidence="3" id="KW-1185">Reference proteome</keyword>
<proteinExistence type="predicted"/>
<accession>A0ABW1DCX7</accession>
<dbReference type="InterPro" id="IPR001736">
    <property type="entry name" value="PLipase_D/transphosphatidylase"/>
</dbReference>
<gene>
    <name evidence="2" type="ORF">ACFPZ3_64655</name>
</gene>
<dbReference type="PROSITE" id="PS50035">
    <property type="entry name" value="PLD"/>
    <property type="match status" value="1"/>
</dbReference>
<dbReference type="EMBL" id="JBHSPA010000115">
    <property type="protein sequence ID" value="MFC5834906.1"/>
    <property type="molecule type" value="Genomic_DNA"/>
</dbReference>
<evidence type="ECO:0000313" key="2">
    <source>
        <dbReference type="EMBL" id="MFC5834906.1"/>
    </source>
</evidence>
<reference evidence="3" key="1">
    <citation type="journal article" date="2019" name="Int. J. Syst. Evol. Microbiol.">
        <title>The Global Catalogue of Microorganisms (GCM) 10K type strain sequencing project: providing services to taxonomists for standard genome sequencing and annotation.</title>
        <authorList>
            <consortium name="The Broad Institute Genomics Platform"/>
            <consortium name="The Broad Institute Genome Sequencing Center for Infectious Disease"/>
            <person name="Wu L."/>
            <person name="Ma J."/>
        </authorList>
    </citation>
    <scope>NUCLEOTIDE SEQUENCE [LARGE SCALE GENOMIC DNA]</scope>
    <source>
        <strain evidence="3">CCUG 53903</strain>
    </source>
</reference>
<sequence length="185" mass="20781">MHSKTSLLDGTWATIGSANLDGASLDFTQHLHKLLPGEVRNTEVNCVILNGVEGQPPTPVVDLLRRRLWAEFLGFESSPGVPDPDHERLAAPPAGGWLKLWRERADGKLERLKRDPADVAPGHVLPWPDVDRTLHHPREHLDVLGVDTSRIDVLKGVRAFSFKEGRYNERLPELDVPPDPRFQFM</sequence>
<dbReference type="RefSeq" id="WP_379524312.1">
    <property type="nucleotide sequence ID" value="NZ_JBHSPA010000115.1"/>
</dbReference>
<evidence type="ECO:0000313" key="3">
    <source>
        <dbReference type="Proteomes" id="UP001596058"/>
    </source>
</evidence>
<protein>
    <recommendedName>
        <fullName evidence="1">PLD phosphodiesterase domain-containing protein</fullName>
    </recommendedName>
</protein>
<organism evidence="2 3">
    <name type="scientific">Nonomuraea insulae</name>
    <dbReference type="NCBI Taxonomy" id="1616787"/>
    <lineage>
        <taxon>Bacteria</taxon>
        <taxon>Bacillati</taxon>
        <taxon>Actinomycetota</taxon>
        <taxon>Actinomycetes</taxon>
        <taxon>Streptosporangiales</taxon>
        <taxon>Streptosporangiaceae</taxon>
        <taxon>Nonomuraea</taxon>
    </lineage>
</organism>
<name>A0ABW1DCX7_9ACTN</name>
<dbReference type="SUPFAM" id="SSF56024">
    <property type="entry name" value="Phospholipase D/nuclease"/>
    <property type="match status" value="1"/>
</dbReference>